<gene>
    <name evidence="2" type="ORF">FNV43_RR11015</name>
</gene>
<evidence type="ECO:0000256" key="1">
    <source>
        <dbReference type="SAM" id="MobiDB-lite"/>
    </source>
</evidence>
<comment type="caution">
    <text evidence="2">The sequence shown here is derived from an EMBL/GenBank/DDBJ whole genome shotgun (WGS) entry which is preliminary data.</text>
</comment>
<protein>
    <submittedName>
        <fullName evidence="2">Uncharacterized protein</fullName>
    </submittedName>
</protein>
<keyword evidence="3" id="KW-1185">Reference proteome</keyword>
<dbReference type="Proteomes" id="UP000796880">
    <property type="component" value="Unassembled WGS sequence"/>
</dbReference>
<sequence>MDRGDTSLSQIAEENSSKSGRGDTRIAEENSYAVDPSSSSGLGRHPHSERKTRLGGPVCGKMEETRG</sequence>
<proteinExistence type="predicted"/>
<dbReference type="AlphaFoldDB" id="A0A8K0MHG6"/>
<evidence type="ECO:0000313" key="3">
    <source>
        <dbReference type="Proteomes" id="UP000796880"/>
    </source>
</evidence>
<evidence type="ECO:0000313" key="2">
    <source>
        <dbReference type="EMBL" id="KAF3445838.1"/>
    </source>
</evidence>
<feature type="region of interest" description="Disordered" evidence="1">
    <location>
        <begin position="1"/>
        <end position="67"/>
    </location>
</feature>
<dbReference type="EMBL" id="VOIH02000005">
    <property type="protein sequence ID" value="KAF3445838.1"/>
    <property type="molecule type" value="Genomic_DNA"/>
</dbReference>
<feature type="compositionally biased region" description="Polar residues" evidence="1">
    <location>
        <begin position="1"/>
        <end position="19"/>
    </location>
</feature>
<name>A0A8K0MHG6_9ROSA</name>
<reference evidence="2" key="1">
    <citation type="submission" date="2020-03" db="EMBL/GenBank/DDBJ databases">
        <title>A high-quality chromosome-level genome assembly of a woody plant with both climbing and erect habits, Rhamnella rubrinervis.</title>
        <authorList>
            <person name="Lu Z."/>
            <person name="Yang Y."/>
            <person name="Zhu X."/>
            <person name="Sun Y."/>
        </authorList>
    </citation>
    <scope>NUCLEOTIDE SEQUENCE</scope>
    <source>
        <strain evidence="2">BYM</strain>
        <tissue evidence="2">Leaf</tissue>
    </source>
</reference>
<organism evidence="2 3">
    <name type="scientific">Rhamnella rubrinervis</name>
    <dbReference type="NCBI Taxonomy" id="2594499"/>
    <lineage>
        <taxon>Eukaryota</taxon>
        <taxon>Viridiplantae</taxon>
        <taxon>Streptophyta</taxon>
        <taxon>Embryophyta</taxon>
        <taxon>Tracheophyta</taxon>
        <taxon>Spermatophyta</taxon>
        <taxon>Magnoliopsida</taxon>
        <taxon>eudicotyledons</taxon>
        <taxon>Gunneridae</taxon>
        <taxon>Pentapetalae</taxon>
        <taxon>rosids</taxon>
        <taxon>fabids</taxon>
        <taxon>Rosales</taxon>
        <taxon>Rhamnaceae</taxon>
        <taxon>rhamnoid group</taxon>
        <taxon>Rhamneae</taxon>
        <taxon>Rhamnella</taxon>
    </lineage>
</organism>
<accession>A0A8K0MHG6</accession>